<dbReference type="GO" id="GO:0004386">
    <property type="term" value="F:helicase activity"/>
    <property type="evidence" value="ECO:0007669"/>
    <property type="project" value="UniProtKB-KW"/>
</dbReference>
<dbReference type="Proteomes" id="UP000193431">
    <property type="component" value="Chromosome"/>
</dbReference>
<dbReference type="AlphaFoldDB" id="A0A1W6MKL2"/>
<dbReference type="EMBL" id="CP019344">
    <property type="protein sequence ID" value="ARN78141.1"/>
    <property type="molecule type" value="Genomic_DNA"/>
</dbReference>
<name>A0A1W6MKL2_9FLAO</name>
<protein>
    <submittedName>
        <fullName evidence="2">DNA helicase PriA</fullName>
    </submittedName>
</protein>
<evidence type="ECO:0000313" key="3">
    <source>
        <dbReference type="Proteomes" id="UP000193431"/>
    </source>
</evidence>
<gene>
    <name evidence="2" type="ORF">BST97_09100</name>
</gene>
<evidence type="ECO:0000256" key="1">
    <source>
        <dbReference type="SAM" id="Phobius"/>
    </source>
</evidence>
<evidence type="ECO:0000313" key="2">
    <source>
        <dbReference type="EMBL" id="ARN78141.1"/>
    </source>
</evidence>
<dbReference type="RefSeq" id="WP_085766938.1">
    <property type="nucleotide sequence ID" value="NZ_CP019344.1"/>
</dbReference>
<keyword evidence="1" id="KW-0472">Membrane</keyword>
<keyword evidence="1" id="KW-0812">Transmembrane</keyword>
<sequence>MNPTPTKSSERKKSCINCGAELTYEPGTEFITCDYCGHKEEIDEPQQPFEELELQKYLQTMGAQQHSMEISMLQCKNCGATQHIEDNYKSLHCVYCTMPLIVEDMYQEEWILPGAVVPFQIDQNKAHQIFKKWVAGLWWAPNNLQRASLSPENTRGLYVPYWTFDAQLFSSYRGQRGEYYYVTKTVGSGKNKRTVQERRTRWYPAAGEVSGFVDDTLVRASEQTGGRIPQQIAHWNLDALKSFDTSFLAGYVTEKYTISLKDGHVDAQKKAEQIARNWIRRDIGGDTQRISSMNMTLSDETFKHILLPVYISSYKYDGKQYSFYVNGQTSRIHGSRPYSSWKIFLAIIAALALIALGAYLMNYFQV</sequence>
<keyword evidence="2" id="KW-0347">Helicase</keyword>
<keyword evidence="2" id="KW-0547">Nucleotide-binding</keyword>
<dbReference type="PANTHER" id="PTHR37826:SF3">
    <property type="entry name" value="J DOMAIN-CONTAINING PROTEIN"/>
    <property type="match status" value="1"/>
</dbReference>
<accession>A0A1W6MKL2</accession>
<organism evidence="2 3">
    <name type="scientific">Nonlabens spongiae</name>
    <dbReference type="NCBI Taxonomy" id="331648"/>
    <lineage>
        <taxon>Bacteria</taxon>
        <taxon>Pseudomonadati</taxon>
        <taxon>Bacteroidota</taxon>
        <taxon>Flavobacteriia</taxon>
        <taxon>Flavobacteriales</taxon>
        <taxon>Flavobacteriaceae</taxon>
        <taxon>Nonlabens</taxon>
    </lineage>
</organism>
<keyword evidence="1" id="KW-1133">Transmembrane helix</keyword>
<dbReference type="PANTHER" id="PTHR37826">
    <property type="entry name" value="FLOTILLIN BAND_7_5 DOMAIN PROTEIN"/>
    <property type="match status" value="1"/>
</dbReference>
<reference evidence="2 3" key="1">
    <citation type="submission" date="2016-11" db="EMBL/GenBank/DDBJ databases">
        <title>Trade-off between light-utilization and light-protection in marine flavobacteria.</title>
        <authorList>
            <person name="Kumagai Y."/>
        </authorList>
    </citation>
    <scope>NUCLEOTIDE SEQUENCE [LARGE SCALE GENOMIC DNA]</scope>
    <source>
        <strain evidence="2 3">JCM 13191</strain>
    </source>
</reference>
<keyword evidence="2" id="KW-0378">Hydrolase</keyword>
<keyword evidence="3" id="KW-1185">Reference proteome</keyword>
<dbReference type="OrthoDB" id="3182597at2"/>
<feature type="transmembrane region" description="Helical" evidence="1">
    <location>
        <begin position="343"/>
        <end position="364"/>
    </location>
</feature>
<keyword evidence="2" id="KW-0067">ATP-binding</keyword>
<dbReference type="STRING" id="331648.BST97_09100"/>
<proteinExistence type="predicted"/>